<dbReference type="PANTHER" id="PTHR45661:SF3">
    <property type="entry name" value="IG-LIKE DOMAIN-CONTAINING PROTEIN"/>
    <property type="match status" value="1"/>
</dbReference>
<dbReference type="Proteomes" id="UP000610760">
    <property type="component" value="Unassembled WGS sequence"/>
</dbReference>
<proteinExistence type="predicted"/>
<dbReference type="Gene3D" id="3.80.10.10">
    <property type="entry name" value="Ribonuclease Inhibitor"/>
    <property type="match status" value="1"/>
</dbReference>
<evidence type="ECO:0000256" key="1">
    <source>
        <dbReference type="SAM" id="SignalP"/>
    </source>
</evidence>
<name>A0A926E7B4_9FIRM</name>
<dbReference type="RefSeq" id="WP_249296068.1">
    <property type="nucleotide sequence ID" value="NZ_JACRSV010000004.1"/>
</dbReference>
<keyword evidence="3" id="KW-1185">Reference proteome</keyword>
<dbReference type="EMBL" id="JACRSV010000004">
    <property type="protein sequence ID" value="MBC8560785.1"/>
    <property type="molecule type" value="Genomic_DNA"/>
</dbReference>
<dbReference type="PANTHER" id="PTHR45661">
    <property type="entry name" value="SURFACE ANTIGEN"/>
    <property type="match status" value="1"/>
</dbReference>
<dbReference type="Pfam" id="PF13306">
    <property type="entry name" value="LRR_5"/>
    <property type="match status" value="2"/>
</dbReference>
<feature type="signal peptide" evidence="1">
    <location>
        <begin position="1"/>
        <end position="24"/>
    </location>
</feature>
<accession>A0A926E7B4</accession>
<dbReference type="InterPro" id="IPR026906">
    <property type="entry name" value="LRR_5"/>
</dbReference>
<keyword evidence="1" id="KW-0732">Signal</keyword>
<dbReference type="InterPro" id="IPR032675">
    <property type="entry name" value="LRR_dom_sf"/>
</dbReference>
<sequence length="470" mass="51330">MKSPKLLCTLLASIIAAASIPFSAAAYNSADWIIERNQRKAWITGYNGTDTDVICPDIVEDDYATTTIYIDEIQSSVLANKGIRSLQLPQHLSTIGMNCCTDNQITEISLPSSLSLIGRNAFRSNQLKSLDLSSLHGCTIEYGAFMSNQLTSVEYLPNTLTLEQAVFNDNLLPDSEAWFYAKNEPTKLISYGGARRDNVSIPAGTETLDEYCLASNRITSCTIPDSVVRICSWAFYENNLTEIIIPQSVTRIDSNAFSSIPSLKTIYLAGRENTDGMTLGQQWNGSASVEFLSSPPPPAEDVMQSITVAGSVEPLTVIDIDVPVQTTFLIDAKRNFKSAEFSIKSNTPVPVAVTATSLKAKESNPTKVVAHTAYSDTEWNNLNQSDTQSQIALGIQIIEDKSDLLESPPADTQWFGDENTDSNILLGTLPSAYGTNQPPQLTLQFDSRYGKSWGDVSSIEYDLTLTFSVA</sequence>
<comment type="caution">
    <text evidence="2">The sequence shown here is derived from an EMBL/GenBank/DDBJ whole genome shotgun (WGS) entry which is preliminary data.</text>
</comment>
<dbReference type="InterPro" id="IPR053139">
    <property type="entry name" value="Surface_bspA-like"/>
</dbReference>
<organism evidence="2 3">
    <name type="scientific">Fumia xinanensis</name>
    <dbReference type="NCBI Taxonomy" id="2763659"/>
    <lineage>
        <taxon>Bacteria</taxon>
        <taxon>Bacillati</taxon>
        <taxon>Bacillota</taxon>
        <taxon>Clostridia</taxon>
        <taxon>Eubacteriales</taxon>
        <taxon>Oscillospiraceae</taxon>
        <taxon>Fumia</taxon>
    </lineage>
</organism>
<reference evidence="2" key="1">
    <citation type="submission" date="2020-08" db="EMBL/GenBank/DDBJ databases">
        <title>Genome public.</title>
        <authorList>
            <person name="Liu C."/>
            <person name="Sun Q."/>
        </authorList>
    </citation>
    <scope>NUCLEOTIDE SEQUENCE</scope>
    <source>
        <strain evidence="2">NSJ-33</strain>
    </source>
</reference>
<evidence type="ECO:0000313" key="2">
    <source>
        <dbReference type="EMBL" id="MBC8560785.1"/>
    </source>
</evidence>
<protein>
    <submittedName>
        <fullName evidence="2">Leucine-rich repeat domain-containing protein</fullName>
    </submittedName>
</protein>
<evidence type="ECO:0000313" key="3">
    <source>
        <dbReference type="Proteomes" id="UP000610760"/>
    </source>
</evidence>
<feature type="chain" id="PRO_5039080360" evidence="1">
    <location>
        <begin position="25"/>
        <end position="470"/>
    </location>
</feature>
<dbReference type="AlphaFoldDB" id="A0A926E7B4"/>
<gene>
    <name evidence="2" type="ORF">H8710_11990</name>
</gene>